<evidence type="ECO:0000313" key="2">
    <source>
        <dbReference type="EMBL" id="BAS26875.1"/>
    </source>
</evidence>
<dbReference type="PANTHER" id="PTHR33376">
    <property type="match status" value="1"/>
</dbReference>
<dbReference type="STRING" id="1555112.LIP_1018"/>
<dbReference type="GO" id="GO:0030288">
    <property type="term" value="C:outer membrane-bounded periplasmic space"/>
    <property type="evidence" value="ECO:0007669"/>
    <property type="project" value="InterPro"/>
</dbReference>
<dbReference type="Gene3D" id="3.40.190.170">
    <property type="entry name" value="Bacterial extracellular solute-binding protein, family 7"/>
    <property type="match status" value="1"/>
</dbReference>
<dbReference type="InterPro" id="IPR018389">
    <property type="entry name" value="DctP_fam"/>
</dbReference>
<dbReference type="GO" id="GO:0055085">
    <property type="term" value="P:transmembrane transport"/>
    <property type="evidence" value="ECO:0007669"/>
    <property type="project" value="InterPro"/>
</dbReference>
<dbReference type="EMBL" id="AP014924">
    <property type="protein sequence ID" value="BAS26875.1"/>
    <property type="molecule type" value="Genomic_DNA"/>
</dbReference>
<dbReference type="PATRIC" id="fig|1555112.3.peg.1061"/>
<keyword evidence="1" id="KW-0732">Signal</keyword>
<organism evidence="2 3">
    <name type="scientific">Limnochorda pilosa</name>
    <dbReference type="NCBI Taxonomy" id="1555112"/>
    <lineage>
        <taxon>Bacteria</taxon>
        <taxon>Bacillati</taxon>
        <taxon>Bacillota</taxon>
        <taxon>Limnochordia</taxon>
        <taxon>Limnochordales</taxon>
        <taxon>Limnochordaceae</taxon>
        <taxon>Limnochorda</taxon>
    </lineage>
</organism>
<proteinExistence type="predicted"/>
<accession>A0A0K2SIG1</accession>
<dbReference type="PANTHER" id="PTHR33376:SF2">
    <property type="entry name" value="DICARBOXYLATE-BINDING PERIPLASMIC PROTEIN"/>
    <property type="match status" value="1"/>
</dbReference>
<dbReference type="NCBIfam" id="TIGR00787">
    <property type="entry name" value="dctP"/>
    <property type="match status" value="1"/>
</dbReference>
<gene>
    <name evidence="2" type="ORF">LIP_1018</name>
</gene>
<dbReference type="InterPro" id="IPR038404">
    <property type="entry name" value="TRAP_DctP_sf"/>
</dbReference>
<dbReference type="Pfam" id="PF03480">
    <property type="entry name" value="DctP"/>
    <property type="match status" value="1"/>
</dbReference>
<dbReference type="CDD" id="cd13671">
    <property type="entry name" value="PBP2_TRAP_SBP_like_3"/>
    <property type="match status" value="1"/>
</dbReference>
<dbReference type="GO" id="GO:0030246">
    <property type="term" value="F:carbohydrate binding"/>
    <property type="evidence" value="ECO:0007669"/>
    <property type="project" value="TreeGrafter"/>
</dbReference>
<dbReference type="NCBIfam" id="NF037995">
    <property type="entry name" value="TRAP_S1"/>
    <property type="match status" value="1"/>
</dbReference>
<dbReference type="InterPro" id="IPR004682">
    <property type="entry name" value="TRAP_DctP"/>
</dbReference>
<dbReference type="PIRSF" id="PIRSF006470">
    <property type="entry name" value="DctB"/>
    <property type="match status" value="1"/>
</dbReference>
<name>A0A0K2SIG1_LIMPI</name>
<reference evidence="3" key="2">
    <citation type="journal article" date="2016" name="Int. J. Syst. Evol. Microbiol.">
        <title>Complete genome sequence and cell structure of Limnochorda pilosa, a Gram-negative spore-former within the phylum Firmicutes.</title>
        <authorList>
            <person name="Watanabe M."/>
            <person name="Kojima H."/>
            <person name="Fukui M."/>
        </authorList>
    </citation>
    <scope>NUCLEOTIDE SEQUENCE [LARGE SCALE GENOMIC DNA]</scope>
    <source>
        <strain evidence="3">HC45</strain>
    </source>
</reference>
<dbReference type="OrthoDB" id="9776801at2"/>
<dbReference type="Proteomes" id="UP000065807">
    <property type="component" value="Chromosome"/>
</dbReference>
<evidence type="ECO:0000313" key="3">
    <source>
        <dbReference type="Proteomes" id="UP000065807"/>
    </source>
</evidence>
<dbReference type="SUPFAM" id="SSF53850">
    <property type="entry name" value="Periplasmic binding protein-like II"/>
    <property type="match status" value="1"/>
</dbReference>
<protein>
    <submittedName>
        <fullName evidence="2">C4-dicarboxylate ABC transporter</fullName>
    </submittedName>
</protein>
<keyword evidence="3" id="KW-1185">Reference proteome</keyword>
<dbReference type="KEGG" id="lpil:LIP_1018"/>
<evidence type="ECO:0000256" key="1">
    <source>
        <dbReference type="ARBA" id="ARBA00022729"/>
    </source>
</evidence>
<sequence length="332" mass="36688">MRSRTVTRTILALAVVALLSGILSPTLVSAQQIVLRAADNQPPDYPTVQGLVFMANYLEAASGGRIRMEVYPGGQLGDERSTIEQVQLGVIDIVRTSTSPVGEFYAPMGVYSLPYIFRNETHMWKVVQGPIGRQLLDGLKGSGLVGLAYYDSGSRSFYTNKKPIRDVADLEGLRIRTQQSRVVLDMMEALGARPVPMAYEEVYSALQTGAIDGAENNFPSYGPRGVRHYEVAPYFSLDQHARVPEIVMISLQTWNRLSREDQDLIREAALASVPVQAALWRDLVAESRRAVEAAGSEIIDVNVEEFQAAMGPLYEKYGKAYGDLLQRILDTK</sequence>
<reference evidence="3" key="1">
    <citation type="submission" date="2015-07" db="EMBL/GenBank/DDBJ databases">
        <title>Complete genome sequence and phylogenetic analysis of Limnochorda pilosa.</title>
        <authorList>
            <person name="Watanabe M."/>
            <person name="Kojima H."/>
            <person name="Fukui M."/>
        </authorList>
    </citation>
    <scope>NUCLEOTIDE SEQUENCE [LARGE SCALE GENOMIC DNA]</scope>
    <source>
        <strain evidence="3">HC45</strain>
    </source>
</reference>
<dbReference type="AlphaFoldDB" id="A0A0K2SIG1"/>